<dbReference type="PANTHER" id="PTHR12109:SF5">
    <property type="entry name" value="RING-TYPE DOMAIN-CONTAINING PROTEIN"/>
    <property type="match status" value="1"/>
</dbReference>
<reference evidence="5" key="2">
    <citation type="submission" date="2024-04" db="EMBL/GenBank/DDBJ databases">
        <authorList>
            <person name="Chen Y."/>
            <person name="Shah S."/>
            <person name="Dougan E. K."/>
            <person name="Thang M."/>
            <person name="Chan C."/>
        </authorList>
    </citation>
    <scope>NUCLEOTIDE SEQUENCE [LARGE SCALE GENOMIC DNA]</scope>
</reference>
<accession>A0A9P1CZX7</accession>
<keyword evidence="1" id="KW-0862">Zinc</keyword>
<comment type="caution">
    <text evidence="4">The sequence shown here is derived from an EMBL/GenBank/DDBJ whole genome shotgun (WGS) entry which is preliminary data.</text>
</comment>
<keyword evidence="2" id="KW-0175">Coiled coil</keyword>
<dbReference type="AlphaFoldDB" id="A0A9P1CZX7"/>
<feature type="domain" description="RING-type" evidence="3">
    <location>
        <begin position="255"/>
        <end position="295"/>
    </location>
</feature>
<dbReference type="Proteomes" id="UP001152797">
    <property type="component" value="Unassembled WGS sequence"/>
</dbReference>
<keyword evidence="1" id="KW-0863">Zinc-finger</keyword>
<evidence type="ECO:0000313" key="4">
    <source>
        <dbReference type="EMBL" id="CAI3999386.1"/>
    </source>
</evidence>
<evidence type="ECO:0000313" key="6">
    <source>
        <dbReference type="Proteomes" id="UP001152797"/>
    </source>
</evidence>
<gene>
    <name evidence="4" type="ORF">C1SCF055_LOCUS25587</name>
</gene>
<keyword evidence="6" id="KW-1185">Reference proteome</keyword>
<name>A0A9P1CZX7_9DINO</name>
<dbReference type="PANTHER" id="PTHR12109">
    <property type="entry name" value="RING FINGER PROTEIN 141-RELATED"/>
    <property type="match status" value="1"/>
</dbReference>
<dbReference type="SMART" id="SM00184">
    <property type="entry name" value="RING"/>
    <property type="match status" value="1"/>
</dbReference>
<organism evidence="4">
    <name type="scientific">Cladocopium goreaui</name>
    <dbReference type="NCBI Taxonomy" id="2562237"/>
    <lineage>
        <taxon>Eukaryota</taxon>
        <taxon>Sar</taxon>
        <taxon>Alveolata</taxon>
        <taxon>Dinophyceae</taxon>
        <taxon>Suessiales</taxon>
        <taxon>Symbiodiniaceae</taxon>
        <taxon>Cladocopium</taxon>
    </lineage>
</organism>
<sequence>MFAGQELHAFGGGSSSTSSVKIVNLVDFEECNPPASPRHVRAASPSSRTALVTVSLACQGAALPRFGLCPTELESATAAGAAPGFTMPMRSKDDVLLEEIQFLRQMLADCNEEKRIQVAIVRDEVAEKQRVIDELRSQAIAAQATLQAMKHGREVMSRVESLEAEVELAKGQVLSLQERCRELESSKQHHEAEGIRLKGKLDFWEASDESLAVSSEPAVSAWDSALREACQSSLRRLADRRVALRVASYKEVAVCKICYDRPVSCALLPCRHHAFCTSCAERVEQSRDQACPICRTAVTGRFDTFSG</sequence>
<dbReference type="GO" id="GO:0008270">
    <property type="term" value="F:zinc ion binding"/>
    <property type="evidence" value="ECO:0007669"/>
    <property type="project" value="UniProtKB-KW"/>
</dbReference>
<dbReference type="PROSITE" id="PS50089">
    <property type="entry name" value="ZF_RING_2"/>
    <property type="match status" value="1"/>
</dbReference>
<dbReference type="Pfam" id="PF13920">
    <property type="entry name" value="zf-C3HC4_3"/>
    <property type="match status" value="1"/>
</dbReference>
<dbReference type="EMBL" id="CAMXCT020002624">
    <property type="protein sequence ID" value="CAL1152761.1"/>
    <property type="molecule type" value="Genomic_DNA"/>
</dbReference>
<proteinExistence type="predicted"/>
<dbReference type="InterPro" id="IPR001841">
    <property type="entry name" value="Znf_RING"/>
</dbReference>
<protein>
    <recommendedName>
        <fullName evidence="3">RING-type domain-containing protein</fullName>
    </recommendedName>
</protein>
<evidence type="ECO:0000313" key="5">
    <source>
        <dbReference type="EMBL" id="CAL1152761.1"/>
    </source>
</evidence>
<keyword evidence="1" id="KW-0479">Metal-binding</keyword>
<evidence type="ECO:0000256" key="2">
    <source>
        <dbReference type="SAM" id="Coils"/>
    </source>
</evidence>
<reference evidence="4" key="1">
    <citation type="submission" date="2022-10" db="EMBL/GenBank/DDBJ databases">
        <authorList>
            <person name="Chen Y."/>
            <person name="Dougan E. K."/>
            <person name="Chan C."/>
            <person name="Rhodes N."/>
            <person name="Thang M."/>
        </authorList>
    </citation>
    <scope>NUCLEOTIDE SEQUENCE</scope>
</reference>
<dbReference type="EMBL" id="CAMXCT030002624">
    <property type="protein sequence ID" value="CAL4786698.1"/>
    <property type="molecule type" value="Genomic_DNA"/>
</dbReference>
<dbReference type="SUPFAM" id="SSF57850">
    <property type="entry name" value="RING/U-box"/>
    <property type="match status" value="1"/>
</dbReference>
<dbReference type="InterPro" id="IPR047126">
    <property type="entry name" value="RNF141-like"/>
</dbReference>
<dbReference type="OrthoDB" id="447649at2759"/>
<feature type="coiled-coil region" evidence="2">
    <location>
        <begin position="118"/>
        <end position="193"/>
    </location>
</feature>
<dbReference type="Gene3D" id="3.30.40.10">
    <property type="entry name" value="Zinc/RING finger domain, C3HC4 (zinc finger)"/>
    <property type="match status" value="1"/>
</dbReference>
<evidence type="ECO:0000256" key="1">
    <source>
        <dbReference type="PROSITE-ProRule" id="PRU00175"/>
    </source>
</evidence>
<dbReference type="InterPro" id="IPR013083">
    <property type="entry name" value="Znf_RING/FYVE/PHD"/>
</dbReference>
<evidence type="ECO:0000259" key="3">
    <source>
        <dbReference type="PROSITE" id="PS50089"/>
    </source>
</evidence>
<dbReference type="EMBL" id="CAMXCT010002624">
    <property type="protein sequence ID" value="CAI3999386.1"/>
    <property type="molecule type" value="Genomic_DNA"/>
</dbReference>